<protein>
    <submittedName>
        <fullName evidence="1">Uncharacterized protein</fullName>
    </submittedName>
</protein>
<dbReference type="Proteomes" id="UP001215280">
    <property type="component" value="Unassembled WGS sequence"/>
</dbReference>
<dbReference type="EMBL" id="JARJLG010000004">
    <property type="protein sequence ID" value="KAJ7781715.1"/>
    <property type="molecule type" value="Genomic_DNA"/>
</dbReference>
<reference evidence="1" key="1">
    <citation type="submission" date="2023-03" db="EMBL/GenBank/DDBJ databases">
        <title>Massive genome expansion in bonnet fungi (Mycena s.s.) driven by repeated elements and novel gene families across ecological guilds.</title>
        <authorList>
            <consortium name="Lawrence Berkeley National Laboratory"/>
            <person name="Harder C.B."/>
            <person name="Miyauchi S."/>
            <person name="Viragh M."/>
            <person name="Kuo A."/>
            <person name="Thoen E."/>
            <person name="Andreopoulos B."/>
            <person name="Lu D."/>
            <person name="Skrede I."/>
            <person name="Drula E."/>
            <person name="Henrissat B."/>
            <person name="Morin E."/>
            <person name="Kohler A."/>
            <person name="Barry K."/>
            <person name="LaButti K."/>
            <person name="Morin E."/>
            <person name="Salamov A."/>
            <person name="Lipzen A."/>
            <person name="Mereny Z."/>
            <person name="Hegedus B."/>
            <person name="Baldrian P."/>
            <person name="Stursova M."/>
            <person name="Weitz H."/>
            <person name="Taylor A."/>
            <person name="Grigoriev I.V."/>
            <person name="Nagy L.G."/>
            <person name="Martin F."/>
            <person name="Kauserud H."/>
        </authorList>
    </citation>
    <scope>NUCLEOTIDE SEQUENCE</scope>
    <source>
        <strain evidence="1">CBHHK188m</strain>
    </source>
</reference>
<gene>
    <name evidence="1" type="ORF">DFH07DRAFT_949412</name>
</gene>
<keyword evidence="2" id="KW-1185">Reference proteome</keyword>
<organism evidence="1 2">
    <name type="scientific">Mycena maculata</name>
    <dbReference type="NCBI Taxonomy" id="230809"/>
    <lineage>
        <taxon>Eukaryota</taxon>
        <taxon>Fungi</taxon>
        <taxon>Dikarya</taxon>
        <taxon>Basidiomycota</taxon>
        <taxon>Agaricomycotina</taxon>
        <taxon>Agaricomycetes</taxon>
        <taxon>Agaricomycetidae</taxon>
        <taxon>Agaricales</taxon>
        <taxon>Marasmiineae</taxon>
        <taxon>Mycenaceae</taxon>
        <taxon>Mycena</taxon>
    </lineage>
</organism>
<proteinExistence type="predicted"/>
<accession>A0AAD7KAP2</accession>
<evidence type="ECO:0000313" key="2">
    <source>
        <dbReference type="Proteomes" id="UP001215280"/>
    </source>
</evidence>
<sequence>MLDDSLKVAKGFKFWARMRIQFKWSTIDQGWCSKQPPRPQWMRVFATEIMRGCDNHRLPFSWPLGALHRLRSDAESMRNVWVWYDCQSGSNVLTAAALIMIKALKRLLAKKPALLGVSAQMFGVEVQRGLLHNHAFFGGIMGLDVP</sequence>
<name>A0AAD7KAP2_9AGAR</name>
<comment type="caution">
    <text evidence="1">The sequence shown here is derived from an EMBL/GenBank/DDBJ whole genome shotgun (WGS) entry which is preliminary data.</text>
</comment>
<dbReference type="AlphaFoldDB" id="A0AAD7KAP2"/>
<evidence type="ECO:0000313" key="1">
    <source>
        <dbReference type="EMBL" id="KAJ7781715.1"/>
    </source>
</evidence>